<dbReference type="EMBL" id="MDHN01000045">
    <property type="protein sequence ID" value="OFC68699.1"/>
    <property type="molecule type" value="Genomic_DNA"/>
</dbReference>
<reference evidence="1 2" key="1">
    <citation type="submission" date="2016-08" db="EMBL/GenBank/DDBJ databases">
        <authorList>
            <person name="Seilhamer J.J."/>
        </authorList>
    </citation>
    <scope>NUCLEOTIDE SEQUENCE [LARGE SCALE GENOMIC DNA]</scope>
    <source>
        <strain evidence="1 2">KCTC 42603</strain>
    </source>
</reference>
<dbReference type="RefSeq" id="WP_070127738.1">
    <property type="nucleotide sequence ID" value="NZ_MDHN01000045.1"/>
</dbReference>
<dbReference type="AlphaFoldDB" id="A0A1E7Z573"/>
<keyword evidence="2" id="KW-1185">Reference proteome</keyword>
<proteinExistence type="predicted"/>
<comment type="caution">
    <text evidence="1">The sequence shown here is derived from an EMBL/GenBank/DDBJ whole genome shotgun (WGS) entry which is preliminary data.</text>
</comment>
<evidence type="ECO:0000313" key="2">
    <source>
        <dbReference type="Proteomes" id="UP000175691"/>
    </source>
</evidence>
<organism evidence="1 2">
    <name type="scientific">Alteromonas confluentis</name>
    <dbReference type="NCBI Taxonomy" id="1656094"/>
    <lineage>
        <taxon>Bacteria</taxon>
        <taxon>Pseudomonadati</taxon>
        <taxon>Pseudomonadota</taxon>
        <taxon>Gammaproteobacteria</taxon>
        <taxon>Alteromonadales</taxon>
        <taxon>Alteromonadaceae</taxon>
        <taxon>Alteromonas/Salinimonas group</taxon>
        <taxon>Alteromonas</taxon>
    </lineage>
</organism>
<dbReference type="OrthoDB" id="5767078at2"/>
<gene>
    <name evidence="1" type="ORF">BFC18_01200</name>
</gene>
<evidence type="ECO:0000313" key="1">
    <source>
        <dbReference type="EMBL" id="OFC68699.1"/>
    </source>
</evidence>
<dbReference type="Proteomes" id="UP000175691">
    <property type="component" value="Unassembled WGS sequence"/>
</dbReference>
<name>A0A1E7Z573_9ALTE</name>
<protein>
    <submittedName>
        <fullName evidence="1">Uncharacterized protein</fullName>
    </submittedName>
</protein>
<sequence>MTITHFTLSRFTIISLLVIVLCACGEKKEGLGRYGMMDENTPDYAALTFMQSIYEGKNISKAIELSSDSMARMLKRYRTNRNVQRYIVNLRYDTVTITPQGGNGVGRSEFSESAKVTLFFSGMYGDDKVEDLRTVNMIREDGQWKVDRIAPDHFM</sequence>
<accession>A0A1E7Z573</accession>
<dbReference type="STRING" id="1656094.BFC18_01200"/>